<gene>
    <name evidence="1" type="ORF">SGQ83_03960</name>
</gene>
<organism evidence="1 2">
    <name type="scientific">Flavobacterium cupriresistens</name>
    <dbReference type="NCBI Taxonomy" id="2893885"/>
    <lineage>
        <taxon>Bacteria</taxon>
        <taxon>Pseudomonadati</taxon>
        <taxon>Bacteroidota</taxon>
        <taxon>Flavobacteriia</taxon>
        <taxon>Flavobacteriales</taxon>
        <taxon>Flavobacteriaceae</taxon>
        <taxon>Flavobacterium</taxon>
    </lineage>
</organism>
<reference evidence="1 2" key="1">
    <citation type="submission" date="2023-11" db="EMBL/GenBank/DDBJ databases">
        <title>Unpublished Manusciprt.</title>
        <authorList>
            <person name="Saticioglu I.B."/>
            <person name="Ay H."/>
            <person name="Ajmi N."/>
            <person name="Altun S."/>
            <person name="Duman M."/>
        </authorList>
    </citation>
    <scope>NUCLEOTIDE SEQUENCE [LARGE SCALE GENOMIC DNA]</scope>
    <source>
        <strain evidence="1 2">Fl-318</strain>
    </source>
</reference>
<protein>
    <submittedName>
        <fullName evidence="1">Uncharacterized protein</fullName>
    </submittedName>
</protein>
<dbReference type="Proteomes" id="UP001273350">
    <property type="component" value="Unassembled WGS sequence"/>
</dbReference>
<dbReference type="RefSeq" id="WP_230005024.1">
    <property type="nucleotide sequence ID" value="NZ_CP087134.1"/>
</dbReference>
<name>A0ABU4R7C8_9FLAO</name>
<keyword evidence="2" id="KW-1185">Reference proteome</keyword>
<accession>A0ABU4R7C8</accession>
<evidence type="ECO:0000313" key="2">
    <source>
        <dbReference type="Proteomes" id="UP001273350"/>
    </source>
</evidence>
<dbReference type="EMBL" id="JAWXVI010000002">
    <property type="protein sequence ID" value="MDX6188494.1"/>
    <property type="molecule type" value="Genomic_DNA"/>
</dbReference>
<evidence type="ECO:0000313" key="1">
    <source>
        <dbReference type="EMBL" id="MDX6188494.1"/>
    </source>
</evidence>
<comment type="caution">
    <text evidence="1">The sequence shown here is derived from an EMBL/GenBank/DDBJ whole genome shotgun (WGS) entry which is preliminary data.</text>
</comment>
<sequence length="154" mass="18185">MRHNDFGFYRVGLSKFTIRPNTNNEVYSIIDTNSVYILYKEEMTNVTGSMISKYCKFYNHGRIAEFYDRNVNLKIDTILEARKGYMGYYNYDGENIIVQFYNSNANSSELNTVKFSVENDTLISLYRGIENSQIKSFFIKKRIPKNIRVTKPDW</sequence>
<proteinExistence type="predicted"/>